<comment type="caution">
    <text evidence="2">The sequence shown here is derived from an EMBL/GenBank/DDBJ whole genome shotgun (WGS) entry which is preliminary data.</text>
</comment>
<protein>
    <submittedName>
        <fullName evidence="2">Uncharacterized protein</fullName>
    </submittedName>
</protein>
<accession>A0A438CY96</accession>
<dbReference type="AlphaFoldDB" id="A0A438CY96"/>
<dbReference type="PANTHER" id="PTHR34835">
    <property type="entry name" value="OS07G0283600 PROTEIN-RELATED"/>
    <property type="match status" value="1"/>
</dbReference>
<evidence type="ECO:0000313" key="2">
    <source>
        <dbReference type="EMBL" id="RVW28178.1"/>
    </source>
</evidence>
<dbReference type="EMBL" id="QGNW01001908">
    <property type="protein sequence ID" value="RVW28178.1"/>
    <property type="molecule type" value="Genomic_DNA"/>
</dbReference>
<sequence>MKVSVKPSFLHLLQDTASIKKINWAQIVFFFLVRGINDFKSKKRSSGISGCLFFLMIFYLDHISTKKGMNLRFNAYSPRINEWGDDEVSRMKRKIKTLGGHDMDYKNWASVDIEQNNGAENENDEKMKVVEKDEITSDHKDNDMRNVEDGDKQDAKVHEQQEEGHKVEEKSLMGMEEAFEKLKKFVLQTNVSNMDESCKESTFREFEEKYMELKRLFFPMSNVVVEERLSENDSCGDIELHVSPIVNNQCHDEKVNVDVPYVEKQEEQLSSLVVLPRQLKKTRSTMERKPSKFKVSPYIHQSNKMPKPKRFPSIVVGSQKIIPMSILPNVEDSHSLSTLESLVVAYVFDVSLDKSELLVNFQYEHASRADFLTLGPRQELLDVIINVFACKLNSFENKFKGIRPTRCYLPTTFAVEECAHFFNLNGHLKNLSSVPLERPTWVDVQANGVGLGVHVINHMRRSDFMDSSSTPSIGTLQL</sequence>
<evidence type="ECO:0000313" key="3">
    <source>
        <dbReference type="Proteomes" id="UP000288805"/>
    </source>
</evidence>
<evidence type="ECO:0000256" key="1">
    <source>
        <dbReference type="SAM" id="MobiDB-lite"/>
    </source>
</evidence>
<feature type="region of interest" description="Disordered" evidence="1">
    <location>
        <begin position="116"/>
        <end position="167"/>
    </location>
</feature>
<dbReference type="Proteomes" id="UP000288805">
    <property type="component" value="Unassembled WGS sequence"/>
</dbReference>
<name>A0A438CY96_VITVI</name>
<organism evidence="2 3">
    <name type="scientific">Vitis vinifera</name>
    <name type="common">Grape</name>
    <dbReference type="NCBI Taxonomy" id="29760"/>
    <lineage>
        <taxon>Eukaryota</taxon>
        <taxon>Viridiplantae</taxon>
        <taxon>Streptophyta</taxon>
        <taxon>Embryophyta</taxon>
        <taxon>Tracheophyta</taxon>
        <taxon>Spermatophyta</taxon>
        <taxon>Magnoliopsida</taxon>
        <taxon>eudicotyledons</taxon>
        <taxon>Gunneridae</taxon>
        <taxon>Pentapetalae</taxon>
        <taxon>rosids</taxon>
        <taxon>Vitales</taxon>
        <taxon>Vitaceae</taxon>
        <taxon>Viteae</taxon>
        <taxon>Vitis</taxon>
    </lineage>
</organism>
<gene>
    <name evidence="2" type="ORF">CK203_113823</name>
</gene>
<feature type="compositionally biased region" description="Basic and acidic residues" evidence="1">
    <location>
        <begin position="124"/>
        <end position="167"/>
    </location>
</feature>
<proteinExistence type="predicted"/>
<reference evidence="2 3" key="1">
    <citation type="journal article" date="2018" name="PLoS Genet.">
        <title>Population sequencing reveals clonal diversity and ancestral inbreeding in the grapevine cultivar Chardonnay.</title>
        <authorList>
            <person name="Roach M.J."/>
            <person name="Johnson D.L."/>
            <person name="Bohlmann J."/>
            <person name="van Vuuren H.J."/>
            <person name="Jones S.J."/>
            <person name="Pretorius I.S."/>
            <person name="Schmidt S.A."/>
            <person name="Borneman A.R."/>
        </authorList>
    </citation>
    <scope>NUCLEOTIDE SEQUENCE [LARGE SCALE GENOMIC DNA]</scope>
    <source>
        <strain evidence="3">cv. Chardonnay</strain>
        <tissue evidence="2">Leaf</tissue>
    </source>
</reference>